<dbReference type="Proteomes" id="UP000030653">
    <property type="component" value="Unassembled WGS sequence"/>
</dbReference>
<dbReference type="Pfam" id="PF08559">
    <property type="entry name" value="Cut8"/>
    <property type="match status" value="1"/>
</dbReference>
<comment type="similarity">
    <text evidence="1 3">Belongs to the cut8/STS1 family.</text>
</comment>
<evidence type="ECO:0000256" key="1">
    <source>
        <dbReference type="ARBA" id="ARBA00006199"/>
    </source>
</evidence>
<dbReference type="AlphaFoldDB" id="M5GB66"/>
<feature type="compositionally biased region" description="Basic and acidic residues" evidence="4">
    <location>
        <begin position="68"/>
        <end position="77"/>
    </location>
</feature>
<dbReference type="OMA" id="KDAYPYS"/>
<feature type="region of interest" description="Disordered" evidence="4">
    <location>
        <begin position="1"/>
        <end position="108"/>
    </location>
</feature>
<evidence type="ECO:0000313" key="6">
    <source>
        <dbReference type="Proteomes" id="UP000030653"/>
    </source>
</evidence>
<keyword evidence="6" id="KW-1185">Reference proteome</keyword>
<comment type="subunit">
    <text evidence="3">Binds the proteasome.</text>
</comment>
<keyword evidence="3" id="KW-0963">Cytoplasm</keyword>
<proteinExistence type="inferred from homology"/>
<keyword evidence="3" id="KW-0813">Transport</keyword>
<keyword evidence="2 3" id="KW-0539">Nucleus</keyword>
<sequence>MATVQIPFSHRSNPSSPFAHKFSTHHKFPSPPPPSTFSHPHPNNVTSPSRWNSPAKRKHEGADDYPDDEHREQDSTQRRIAGGKRVKRGDDTIKPNESDRQAIPGSMEVKNEMEDVDVGVLLASVPQSSLLPLLNALINDNPSLKPKVISLMPRPSIGAVTAALGAAYQKVQAAYPYSSSTPTFSGGGFGMSFQPIAPSSFGFGSAFGTPLSLQASGLQQPRDSFARARLRQPLAEFVTTVLSYLPYFSLTPATSASSVSASSKQQPHAGETFTYLHQAAQYALQLLPLFGPPTPPPADLVDLIQRLHTEVTAWSQAVAVHVNKNGGMFGSDMVQTWSRGLDELAQLGGEQWGQLRDEWVQQCGWLIGRRLH</sequence>
<dbReference type="GO" id="GO:0031144">
    <property type="term" value="P:proteasome localization"/>
    <property type="evidence" value="ECO:0007669"/>
    <property type="project" value="UniProtKB-UniRule"/>
</dbReference>
<accession>M5GB66</accession>
<organism evidence="5 6">
    <name type="scientific">Dacryopinax primogenitus (strain DJM 731)</name>
    <name type="common">Brown rot fungus</name>
    <dbReference type="NCBI Taxonomy" id="1858805"/>
    <lineage>
        <taxon>Eukaryota</taxon>
        <taxon>Fungi</taxon>
        <taxon>Dikarya</taxon>
        <taxon>Basidiomycota</taxon>
        <taxon>Agaricomycotina</taxon>
        <taxon>Dacrymycetes</taxon>
        <taxon>Dacrymycetales</taxon>
        <taxon>Dacrymycetaceae</taxon>
        <taxon>Dacryopinax</taxon>
    </lineage>
</organism>
<dbReference type="PANTHER" id="PTHR28032">
    <property type="entry name" value="FI02826P"/>
    <property type="match status" value="1"/>
</dbReference>
<evidence type="ECO:0000256" key="4">
    <source>
        <dbReference type="SAM" id="MobiDB-lite"/>
    </source>
</evidence>
<dbReference type="GO" id="GO:0005737">
    <property type="term" value="C:cytoplasm"/>
    <property type="evidence" value="ECO:0007669"/>
    <property type="project" value="UniProtKB-SubCell"/>
</dbReference>
<dbReference type="HOGENOM" id="CLU_056224_0_0_1"/>
<keyword evidence="3" id="KW-0653">Protein transport</keyword>
<evidence type="ECO:0000313" key="5">
    <source>
        <dbReference type="EMBL" id="EJU01193.1"/>
    </source>
</evidence>
<reference evidence="5 6" key="1">
    <citation type="journal article" date="2012" name="Science">
        <title>The Paleozoic origin of enzymatic lignin decomposition reconstructed from 31 fungal genomes.</title>
        <authorList>
            <person name="Floudas D."/>
            <person name="Binder M."/>
            <person name="Riley R."/>
            <person name="Barry K."/>
            <person name="Blanchette R.A."/>
            <person name="Henrissat B."/>
            <person name="Martinez A.T."/>
            <person name="Otillar R."/>
            <person name="Spatafora J.W."/>
            <person name="Yadav J.S."/>
            <person name="Aerts A."/>
            <person name="Benoit I."/>
            <person name="Boyd A."/>
            <person name="Carlson A."/>
            <person name="Copeland A."/>
            <person name="Coutinho P.M."/>
            <person name="de Vries R.P."/>
            <person name="Ferreira P."/>
            <person name="Findley K."/>
            <person name="Foster B."/>
            <person name="Gaskell J."/>
            <person name="Glotzer D."/>
            <person name="Gorecki P."/>
            <person name="Heitman J."/>
            <person name="Hesse C."/>
            <person name="Hori C."/>
            <person name="Igarashi K."/>
            <person name="Jurgens J.A."/>
            <person name="Kallen N."/>
            <person name="Kersten P."/>
            <person name="Kohler A."/>
            <person name="Kuees U."/>
            <person name="Kumar T.K.A."/>
            <person name="Kuo A."/>
            <person name="LaButti K."/>
            <person name="Larrondo L.F."/>
            <person name="Lindquist E."/>
            <person name="Ling A."/>
            <person name="Lombard V."/>
            <person name="Lucas S."/>
            <person name="Lundell T."/>
            <person name="Martin R."/>
            <person name="McLaughlin D.J."/>
            <person name="Morgenstern I."/>
            <person name="Morin E."/>
            <person name="Murat C."/>
            <person name="Nagy L.G."/>
            <person name="Nolan M."/>
            <person name="Ohm R.A."/>
            <person name="Patyshakuliyeva A."/>
            <person name="Rokas A."/>
            <person name="Ruiz-Duenas F.J."/>
            <person name="Sabat G."/>
            <person name="Salamov A."/>
            <person name="Samejima M."/>
            <person name="Schmutz J."/>
            <person name="Slot J.C."/>
            <person name="St John F."/>
            <person name="Stenlid J."/>
            <person name="Sun H."/>
            <person name="Sun S."/>
            <person name="Syed K."/>
            <person name="Tsang A."/>
            <person name="Wiebenga A."/>
            <person name="Young D."/>
            <person name="Pisabarro A."/>
            <person name="Eastwood D.C."/>
            <person name="Martin F."/>
            <person name="Cullen D."/>
            <person name="Grigoriev I.V."/>
            <person name="Hibbett D.S."/>
        </authorList>
    </citation>
    <scope>NUCLEOTIDE SEQUENCE [LARGE SCALE GENOMIC DNA]</scope>
    <source>
        <strain evidence="5 6">DJM-731 SS1</strain>
    </source>
</reference>
<dbReference type="STRING" id="1858805.M5GB66"/>
<dbReference type="GO" id="GO:0071630">
    <property type="term" value="P:nuclear protein quality control by the ubiquitin-proteasome system"/>
    <property type="evidence" value="ECO:0007669"/>
    <property type="project" value="UniProtKB-UniRule"/>
</dbReference>
<feature type="compositionally biased region" description="Polar residues" evidence="4">
    <location>
        <begin position="43"/>
        <end position="52"/>
    </location>
</feature>
<dbReference type="GO" id="GO:0070628">
    <property type="term" value="F:proteasome binding"/>
    <property type="evidence" value="ECO:0007669"/>
    <property type="project" value="TreeGrafter"/>
</dbReference>
<dbReference type="GeneID" id="63688087"/>
<gene>
    <name evidence="5" type="ORF">DACRYDRAFT_22939</name>
</gene>
<protein>
    <recommendedName>
        <fullName evidence="3">Tethering factor for nuclear proteasome STS1</fullName>
    </recommendedName>
</protein>
<dbReference type="OrthoDB" id="10061064at2759"/>
<evidence type="ECO:0000256" key="2">
    <source>
        <dbReference type="ARBA" id="ARBA00023242"/>
    </source>
</evidence>
<dbReference type="InterPro" id="IPR038422">
    <property type="entry name" value="Cut8/Sts1_sf"/>
</dbReference>
<dbReference type="GO" id="GO:0031965">
    <property type="term" value="C:nuclear membrane"/>
    <property type="evidence" value="ECO:0007669"/>
    <property type="project" value="TreeGrafter"/>
</dbReference>
<dbReference type="PANTHER" id="PTHR28032:SF1">
    <property type="entry name" value="FI02826P"/>
    <property type="match status" value="1"/>
</dbReference>
<feature type="compositionally biased region" description="Basic and acidic residues" evidence="4">
    <location>
        <begin position="88"/>
        <end position="100"/>
    </location>
</feature>
<dbReference type="RefSeq" id="XP_040628090.1">
    <property type="nucleotide sequence ID" value="XM_040773025.1"/>
</dbReference>
<dbReference type="EMBL" id="JH795865">
    <property type="protein sequence ID" value="EJU01193.1"/>
    <property type="molecule type" value="Genomic_DNA"/>
</dbReference>
<comment type="function">
    <text evidence="3">Involved in ubiquitin-mediated protein degradation. Regulatory factor in the ubiquitin/proteasome pathway that controls the turnover of proteasome substrates. Targets proteasomes to the nucleus and facilitates the degradation of nuclear proteins.</text>
</comment>
<evidence type="ECO:0000256" key="3">
    <source>
        <dbReference type="RuleBase" id="RU368013"/>
    </source>
</evidence>
<comment type="subcellular location">
    <subcellularLocation>
        <location evidence="3">Cytoplasm</location>
    </subcellularLocation>
    <subcellularLocation>
        <location evidence="3">Nucleus</location>
    </subcellularLocation>
</comment>
<name>M5GB66_DACPD</name>
<dbReference type="InterPro" id="IPR013868">
    <property type="entry name" value="Cut8/Sts1_fam"/>
</dbReference>
<dbReference type="GO" id="GO:0015031">
    <property type="term" value="P:protein transport"/>
    <property type="evidence" value="ECO:0007669"/>
    <property type="project" value="UniProtKB-UniRule"/>
</dbReference>
<dbReference type="Gene3D" id="1.20.58.1590">
    <property type="entry name" value="Tethering factor for nuclear proteasome Cut8/Sts1"/>
    <property type="match status" value="1"/>
</dbReference>